<dbReference type="AlphaFoldDB" id="A0A9N9FL40"/>
<protein>
    <submittedName>
        <fullName evidence="1">580_t:CDS:1</fullName>
    </submittedName>
</protein>
<dbReference type="EMBL" id="CAJVPL010000922">
    <property type="protein sequence ID" value="CAG8540635.1"/>
    <property type="molecule type" value="Genomic_DNA"/>
</dbReference>
<dbReference type="Proteomes" id="UP000789831">
    <property type="component" value="Unassembled WGS sequence"/>
</dbReference>
<keyword evidence="2" id="KW-1185">Reference proteome</keyword>
<dbReference type="SUPFAM" id="SSF47095">
    <property type="entry name" value="HMG-box"/>
    <property type="match status" value="1"/>
</dbReference>
<gene>
    <name evidence="1" type="ORF">AGERDE_LOCUS6164</name>
</gene>
<sequence>MAKNSQNSRKINFSCAVKKPPFPPQLTVDELMANALEKLRKNKISKTPNAFLAYRMAFQKQFYDAKNNPTMRDLSLMATKFWLREPEHVKARYYQLIIEAKTKFEKICTENLPLQVVEYRPCLDLPSSQIVYQQHQNTSPDKFSNSYEYNNEFSFDRDPTILSQDDLERQNLFSRVPQLRTSTFNPSQNFWSLELLTTTTTNIINPISPIIDSQQRNTVEQGSPIVSQQPNLIVHQSEGIEKHTNLLNSVQNPIVDSEVLAKKVAQLENQVASLLETLQYQFDNFCALQMNNPTQPADNNNSFPVQW</sequence>
<dbReference type="OrthoDB" id="2345264at2759"/>
<dbReference type="Gene3D" id="1.10.30.10">
    <property type="entry name" value="High mobility group box domain"/>
    <property type="match status" value="1"/>
</dbReference>
<reference evidence="1" key="1">
    <citation type="submission" date="2021-06" db="EMBL/GenBank/DDBJ databases">
        <authorList>
            <person name="Kallberg Y."/>
            <person name="Tangrot J."/>
            <person name="Rosling A."/>
        </authorList>
    </citation>
    <scope>NUCLEOTIDE SEQUENCE</scope>
    <source>
        <strain evidence="1">MT106</strain>
    </source>
</reference>
<proteinExistence type="predicted"/>
<accession>A0A9N9FL40</accession>
<name>A0A9N9FL40_9GLOM</name>
<dbReference type="InterPro" id="IPR036910">
    <property type="entry name" value="HMG_box_dom_sf"/>
</dbReference>
<evidence type="ECO:0000313" key="2">
    <source>
        <dbReference type="Proteomes" id="UP000789831"/>
    </source>
</evidence>
<comment type="caution">
    <text evidence="1">The sequence shown here is derived from an EMBL/GenBank/DDBJ whole genome shotgun (WGS) entry which is preliminary data.</text>
</comment>
<evidence type="ECO:0000313" key="1">
    <source>
        <dbReference type="EMBL" id="CAG8540635.1"/>
    </source>
</evidence>
<organism evidence="1 2">
    <name type="scientific">Ambispora gerdemannii</name>
    <dbReference type="NCBI Taxonomy" id="144530"/>
    <lineage>
        <taxon>Eukaryota</taxon>
        <taxon>Fungi</taxon>
        <taxon>Fungi incertae sedis</taxon>
        <taxon>Mucoromycota</taxon>
        <taxon>Glomeromycotina</taxon>
        <taxon>Glomeromycetes</taxon>
        <taxon>Archaeosporales</taxon>
        <taxon>Ambisporaceae</taxon>
        <taxon>Ambispora</taxon>
    </lineage>
</organism>